<evidence type="ECO:0000313" key="10">
    <source>
        <dbReference type="Proteomes" id="UP000465035"/>
    </source>
</evidence>
<keyword evidence="3 7" id="KW-0812">Transmembrane</keyword>
<evidence type="ECO:0000256" key="6">
    <source>
        <dbReference type="SAM" id="MobiDB-lite"/>
    </source>
</evidence>
<evidence type="ECO:0000256" key="7">
    <source>
        <dbReference type="SAM" id="Phobius"/>
    </source>
</evidence>
<proteinExistence type="predicted"/>
<organism evidence="9 10">
    <name type="scientific">Lentilactobacillus hilgardii</name>
    <name type="common">Lactobacillus hilgardii</name>
    <dbReference type="NCBI Taxonomy" id="1588"/>
    <lineage>
        <taxon>Bacteria</taxon>
        <taxon>Bacillati</taxon>
        <taxon>Bacillota</taxon>
        <taxon>Bacilli</taxon>
        <taxon>Lactobacillales</taxon>
        <taxon>Lactobacillaceae</taxon>
        <taxon>Lentilactobacillus</taxon>
    </lineage>
</organism>
<dbReference type="RefSeq" id="WP_003554580.1">
    <property type="nucleotide sequence ID" value="NZ_CABKOL010000102.1"/>
</dbReference>
<protein>
    <submittedName>
        <fullName evidence="9">PspC domain-containing protein</fullName>
    </submittedName>
</protein>
<feature type="transmembrane region" description="Helical" evidence="7">
    <location>
        <begin position="36"/>
        <end position="62"/>
    </location>
</feature>
<feature type="domain" description="Phage shock protein PspC N-terminal" evidence="8">
    <location>
        <begin position="5"/>
        <end position="65"/>
    </location>
</feature>
<name>A0A6P1E6J3_LENHI</name>
<feature type="region of interest" description="Disordered" evidence="6">
    <location>
        <begin position="83"/>
        <end position="107"/>
    </location>
</feature>
<dbReference type="InterPro" id="IPR052027">
    <property type="entry name" value="PspC"/>
</dbReference>
<evidence type="ECO:0000256" key="3">
    <source>
        <dbReference type="ARBA" id="ARBA00022692"/>
    </source>
</evidence>
<dbReference type="EMBL" id="CP047121">
    <property type="protein sequence ID" value="QHB52348.1"/>
    <property type="molecule type" value="Genomic_DNA"/>
</dbReference>
<dbReference type="PANTHER" id="PTHR33885">
    <property type="entry name" value="PHAGE SHOCK PROTEIN C"/>
    <property type="match status" value="1"/>
</dbReference>
<sequence length="107" mass="12093">MSDKKKLYRSSEDRWIAGVLGGISAYFDWNSTLVRILYIILMFTPGVGLVAILAYIVMIAIIPAENAPVSFFNQLKSTYKNQDSSKKSRKVIHGVEEEDVNHDKKRG</sequence>
<evidence type="ECO:0000256" key="1">
    <source>
        <dbReference type="ARBA" id="ARBA00004162"/>
    </source>
</evidence>
<dbReference type="GO" id="GO:0005886">
    <property type="term" value="C:plasma membrane"/>
    <property type="evidence" value="ECO:0007669"/>
    <property type="project" value="UniProtKB-SubCell"/>
</dbReference>
<evidence type="ECO:0000256" key="2">
    <source>
        <dbReference type="ARBA" id="ARBA00022475"/>
    </source>
</evidence>
<evidence type="ECO:0000259" key="8">
    <source>
        <dbReference type="Pfam" id="PF04024"/>
    </source>
</evidence>
<dbReference type="Pfam" id="PF04024">
    <property type="entry name" value="PspC"/>
    <property type="match status" value="1"/>
</dbReference>
<comment type="subcellular location">
    <subcellularLocation>
        <location evidence="1">Cell membrane</location>
        <topology evidence="1">Single-pass membrane protein</topology>
    </subcellularLocation>
</comment>
<keyword evidence="2" id="KW-1003">Cell membrane</keyword>
<dbReference type="PANTHER" id="PTHR33885:SF3">
    <property type="entry name" value="PHAGE SHOCK PROTEIN C"/>
    <property type="match status" value="1"/>
</dbReference>
<accession>A0A6P1E6J3</accession>
<keyword evidence="4 7" id="KW-1133">Transmembrane helix</keyword>
<reference evidence="9 10" key="1">
    <citation type="submission" date="2019-12" db="EMBL/GenBank/DDBJ databases">
        <title>Lactobacillus hilgardii FLUB.</title>
        <authorList>
            <person name="Gustaw K."/>
        </authorList>
    </citation>
    <scope>NUCLEOTIDE SEQUENCE [LARGE SCALE GENOMIC DNA]</scope>
    <source>
        <strain evidence="9 10">FLUB</strain>
    </source>
</reference>
<evidence type="ECO:0000313" key="9">
    <source>
        <dbReference type="EMBL" id="QHB52348.1"/>
    </source>
</evidence>
<evidence type="ECO:0000256" key="5">
    <source>
        <dbReference type="ARBA" id="ARBA00023136"/>
    </source>
</evidence>
<evidence type="ECO:0000256" key="4">
    <source>
        <dbReference type="ARBA" id="ARBA00022989"/>
    </source>
</evidence>
<dbReference type="Proteomes" id="UP000465035">
    <property type="component" value="Chromosome"/>
</dbReference>
<dbReference type="GeneID" id="69058535"/>
<dbReference type="InterPro" id="IPR007168">
    <property type="entry name" value="Phageshock_PspC_N"/>
</dbReference>
<dbReference type="AlphaFoldDB" id="A0A6P1E6J3"/>
<keyword evidence="5 7" id="KW-0472">Membrane</keyword>
<gene>
    <name evidence="9" type="ORF">GQR93_09165</name>
</gene>